<evidence type="ECO:0000313" key="1">
    <source>
        <dbReference type="EMBL" id="APZ90629.1"/>
    </source>
</evidence>
<gene>
    <name evidence="1" type="ORF">Fuma_00210</name>
</gene>
<keyword evidence="2" id="KW-1185">Reference proteome</keyword>
<dbReference type="EMBL" id="CP017641">
    <property type="protein sequence ID" value="APZ90629.1"/>
    <property type="molecule type" value="Genomic_DNA"/>
</dbReference>
<reference evidence="1 2" key="1">
    <citation type="journal article" date="2016" name="Front. Microbiol.">
        <title>Fuerstia marisgermanicae gen. nov., sp. nov., an Unusual Member of the Phylum Planctomycetes from the German Wadden Sea.</title>
        <authorList>
            <person name="Kohn T."/>
            <person name="Heuer A."/>
            <person name="Jogler M."/>
            <person name="Vollmers J."/>
            <person name="Boedeker C."/>
            <person name="Bunk B."/>
            <person name="Rast P."/>
            <person name="Borchert D."/>
            <person name="Glockner I."/>
            <person name="Freese H.M."/>
            <person name="Klenk H.P."/>
            <person name="Overmann J."/>
            <person name="Kaster A.K."/>
            <person name="Rohde M."/>
            <person name="Wiegand S."/>
            <person name="Jogler C."/>
        </authorList>
    </citation>
    <scope>NUCLEOTIDE SEQUENCE [LARGE SCALE GENOMIC DNA]</scope>
    <source>
        <strain evidence="1 2">NH11</strain>
    </source>
</reference>
<organism evidence="1 2">
    <name type="scientific">Fuerstiella marisgermanici</name>
    <dbReference type="NCBI Taxonomy" id="1891926"/>
    <lineage>
        <taxon>Bacteria</taxon>
        <taxon>Pseudomonadati</taxon>
        <taxon>Planctomycetota</taxon>
        <taxon>Planctomycetia</taxon>
        <taxon>Planctomycetales</taxon>
        <taxon>Planctomycetaceae</taxon>
        <taxon>Fuerstiella</taxon>
    </lineage>
</organism>
<evidence type="ECO:0000313" key="2">
    <source>
        <dbReference type="Proteomes" id="UP000187735"/>
    </source>
</evidence>
<dbReference type="KEGG" id="fmr:Fuma_00210"/>
<proteinExistence type="predicted"/>
<sequence>MSVLMVTRSVSEGSSCDESLAYASGYPKHGPMTKGGAIQLIKRTEGLMTCADGLAVTIDAISYYRIPHDKDICPANAANALGTRQSADFAESASPETPNVNCNYSCNLLRVNYSSDDAAVLGRR</sequence>
<dbReference type="Proteomes" id="UP000187735">
    <property type="component" value="Chromosome"/>
</dbReference>
<dbReference type="AlphaFoldDB" id="A0A1P8W9B4"/>
<name>A0A1P8W9B4_9PLAN</name>
<protein>
    <submittedName>
        <fullName evidence="1">Uncharacterized protein</fullName>
    </submittedName>
</protein>
<accession>A0A1P8W9B4</accession>